<dbReference type="Proteomes" id="UP001054945">
    <property type="component" value="Unassembled WGS sequence"/>
</dbReference>
<evidence type="ECO:0000259" key="7">
    <source>
        <dbReference type="Pfam" id="PF12832"/>
    </source>
</evidence>
<dbReference type="Gene3D" id="1.20.1250.20">
    <property type="entry name" value="MFS general substrate transporter like domains"/>
    <property type="match status" value="3"/>
</dbReference>
<feature type="transmembrane region" description="Helical" evidence="6">
    <location>
        <begin position="568"/>
        <end position="589"/>
    </location>
</feature>
<keyword evidence="4 6" id="KW-1133">Transmembrane helix</keyword>
<evidence type="ECO:0000256" key="5">
    <source>
        <dbReference type="ARBA" id="ARBA00023136"/>
    </source>
</evidence>
<accession>A0AAV4RDQ5</accession>
<dbReference type="InterPro" id="IPR024989">
    <property type="entry name" value="MFS_assoc_dom"/>
</dbReference>
<evidence type="ECO:0000256" key="1">
    <source>
        <dbReference type="ARBA" id="ARBA00004141"/>
    </source>
</evidence>
<feature type="transmembrane region" description="Helical" evidence="6">
    <location>
        <begin position="412"/>
        <end position="436"/>
    </location>
</feature>
<name>A0AAV4RDQ5_CAEEX</name>
<feature type="transmembrane region" description="Helical" evidence="6">
    <location>
        <begin position="506"/>
        <end position="525"/>
    </location>
</feature>
<dbReference type="SUPFAM" id="SSF103473">
    <property type="entry name" value="MFS general substrate transporter"/>
    <property type="match status" value="1"/>
</dbReference>
<proteinExistence type="inferred from homology"/>
<feature type="transmembrane region" description="Helical" evidence="6">
    <location>
        <begin position="537"/>
        <end position="562"/>
    </location>
</feature>
<keyword evidence="3 6" id="KW-0812">Transmembrane</keyword>
<dbReference type="GO" id="GO:0016020">
    <property type="term" value="C:membrane"/>
    <property type="evidence" value="ECO:0007669"/>
    <property type="project" value="UniProtKB-SubCell"/>
</dbReference>
<gene>
    <name evidence="8" type="primary">MFSD6_5</name>
    <name evidence="8" type="ORF">CEXT_357031</name>
</gene>
<organism evidence="8 9">
    <name type="scientific">Caerostris extrusa</name>
    <name type="common">Bark spider</name>
    <name type="synonym">Caerostris bankana</name>
    <dbReference type="NCBI Taxonomy" id="172846"/>
    <lineage>
        <taxon>Eukaryota</taxon>
        <taxon>Metazoa</taxon>
        <taxon>Ecdysozoa</taxon>
        <taxon>Arthropoda</taxon>
        <taxon>Chelicerata</taxon>
        <taxon>Arachnida</taxon>
        <taxon>Araneae</taxon>
        <taxon>Araneomorphae</taxon>
        <taxon>Entelegynae</taxon>
        <taxon>Araneoidea</taxon>
        <taxon>Araneidae</taxon>
        <taxon>Caerostris</taxon>
    </lineage>
</organism>
<evidence type="ECO:0000256" key="2">
    <source>
        <dbReference type="ARBA" id="ARBA00005241"/>
    </source>
</evidence>
<reference evidence="8 9" key="1">
    <citation type="submission" date="2021-06" db="EMBL/GenBank/DDBJ databases">
        <title>Caerostris extrusa draft genome.</title>
        <authorList>
            <person name="Kono N."/>
            <person name="Arakawa K."/>
        </authorList>
    </citation>
    <scope>NUCLEOTIDE SEQUENCE [LARGE SCALE GENOMIC DNA]</scope>
</reference>
<comment type="similarity">
    <text evidence="2">Belongs to the major facilitator superfamily. MFSD6 family.</text>
</comment>
<protein>
    <submittedName>
        <fullName evidence="8">Major facilitator superfamily domain-containing protein 6</fullName>
    </submittedName>
</protein>
<dbReference type="Pfam" id="PF12832">
    <property type="entry name" value="MFS_1_like"/>
    <property type="match status" value="1"/>
</dbReference>
<feature type="transmembrane region" description="Helical" evidence="6">
    <location>
        <begin position="41"/>
        <end position="59"/>
    </location>
</feature>
<dbReference type="PANTHER" id="PTHR16172:SF30">
    <property type="entry name" value="SUGAR BABY, ISOFORM C"/>
    <property type="match status" value="1"/>
</dbReference>
<feature type="transmembrane region" description="Helical" evidence="6">
    <location>
        <begin position="100"/>
        <end position="119"/>
    </location>
</feature>
<dbReference type="PANTHER" id="PTHR16172">
    <property type="entry name" value="MAJOR FACILITATOR SUPERFAMILY DOMAIN-CONTAINING PROTEIN 6-LIKE"/>
    <property type="match status" value="1"/>
</dbReference>
<feature type="transmembrane region" description="Helical" evidence="6">
    <location>
        <begin position="475"/>
        <end position="494"/>
    </location>
</feature>
<keyword evidence="9" id="KW-1185">Reference proteome</keyword>
<evidence type="ECO:0000256" key="4">
    <source>
        <dbReference type="ARBA" id="ARBA00022989"/>
    </source>
</evidence>
<feature type="transmembrane region" description="Helical" evidence="6">
    <location>
        <begin position="302"/>
        <end position="322"/>
    </location>
</feature>
<feature type="transmembrane region" description="Helical" evidence="6">
    <location>
        <begin position="366"/>
        <end position="384"/>
    </location>
</feature>
<comment type="subcellular location">
    <subcellularLocation>
        <location evidence="1">Membrane</location>
        <topology evidence="1">Multi-pass membrane protein</topology>
    </subcellularLocation>
</comment>
<feature type="domain" description="Major facilitator superfamily associated" evidence="7">
    <location>
        <begin position="35"/>
        <end position="568"/>
    </location>
</feature>
<evidence type="ECO:0000256" key="3">
    <source>
        <dbReference type="ARBA" id="ARBA00022692"/>
    </source>
</evidence>
<dbReference type="InterPro" id="IPR036259">
    <property type="entry name" value="MFS_trans_sf"/>
</dbReference>
<evidence type="ECO:0000256" key="6">
    <source>
        <dbReference type="SAM" id="Phobius"/>
    </source>
</evidence>
<dbReference type="InterPro" id="IPR051717">
    <property type="entry name" value="MFS_MFSD6"/>
</dbReference>
<feature type="transmembrane region" description="Helical" evidence="6">
    <location>
        <begin position="65"/>
        <end position="88"/>
    </location>
</feature>
<evidence type="ECO:0000313" key="9">
    <source>
        <dbReference type="Proteomes" id="UP001054945"/>
    </source>
</evidence>
<dbReference type="EMBL" id="BPLR01007722">
    <property type="protein sequence ID" value="GIY19154.1"/>
    <property type="molecule type" value="Genomic_DNA"/>
</dbReference>
<sequence length="606" mass="68253">MASNKNEKSRDADASESTEKLVGKKSFWRVDKEMLRYKIHFFLYTGGLAPVGPFTIVFAKERLGLAASSLGAVLTAQMVMFIFTKPSIGYIADYFNRLKAIICVLTIANVTCYFLLLAIPKIEREIKVPFAQNQFVPHKYSFSEISQNVMNFTHMEATNLISHELKSQKKICMLCSLEKSKCLIVSEQISTFYQTEIDFIETTAENGKNFTLFCTQDETLNISVDKCGHNSSNHNLFIKFTELFFSEILETNATHQDCDISMCFLWSTNFTKVFLLYSPNDFVIRTNNFQYRTVSDFETHQFWVFAILYSISAICTNAIFTLSDTACCETIQKTGAIFGRQRMWGSIGWGILGPLSGLLNDYTGDFIAAWIVFAVAMILFLLNMTKIDLVKPHFSQNILLDVGTVLKSKEFLIFEIVIFMNGVGTGIIWFYLVWFLRSIGGSELLCGLTLTVQSFGGAIPLMFFSGWIIRKVGHFPLLMAGLFTYFVRFLWYSYLISPWWILPVEIGHGLTYGLYYTVLASYGKLSAKPGTEATTQAILFSTHEGLGASLGCVFAGVGFDYLQGHRTFFILSAFFAAGFALSLFLRCALQRQTGTLHVTSAHKSQA</sequence>
<comment type="caution">
    <text evidence="8">The sequence shown here is derived from an EMBL/GenBank/DDBJ whole genome shotgun (WGS) entry which is preliminary data.</text>
</comment>
<feature type="transmembrane region" description="Helical" evidence="6">
    <location>
        <begin position="343"/>
        <end position="360"/>
    </location>
</feature>
<feature type="transmembrane region" description="Helical" evidence="6">
    <location>
        <begin position="448"/>
        <end position="468"/>
    </location>
</feature>
<evidence type="ECO:0000313" key="8">
    <source>
        <dbReference type="EMBL" id="GIY19154.1"/>
    </source>
</evidence>
<dbReference type="AlphaFoldDB" id="A0AAV4RDQ5"/>
<keyword evidence="5 6" id="KW-0472">Membrane</keyword>